<dbReference type="Pfam" id="PF02537">
    <property type="entry name" value="CRCB"/>
    <property type="match status" value="1"/>
</dbReference>
<dbReference type="Proteomes" id="UP000808038">
    <property type="component" value="Unassembled WGS sequence"/>
</dbReference>
<dbReference type="EMBL" id="JAAOCP010000001">
    <property type="protein sequence ID" value="MBJ7638063.1"/>
    <property type="molecule type" value="Genomic_DNA"/>
</dbReference>
<comment type="catalytic activity">
    <reaction evidence="8">
        <text>fluoride(in) = fluoride(out)</text>
        <dbReference type="Rhea" id="RHEA:76159"/>
        <dbReference type="ChEBI" id="CHEBI:17051"/>
    </reaction>
    <physiologicalReaction direction="left-to-right" evidence="8">
        <dbReference type="Rhea" id="RHEA:76160"/>
    </physiologicalReaction>
</comment>
<dbReference type="InterPro" id="IPR003691">
    <property type="entry name" value="FluC"/>
</dbReference>
<keyword evidence="3 10" id="KW-0812">Transmembrane</keyword>
<dbReference type="EMBL" id="JAAOCX010000001">
    <property type="protein sequence ID" value="MBJ7631526.1"/>
    <property type="molecule type" value="Genomic_DNA"/>
</dbReference>
<sequence length="121" mass="12785">MLIQVGLAGLGAVIGSMGRFSLLEIAPKVFGTASAWMVMVINLTAAFLIGILFGMHLPVLQNTFWATGIMGGYSTFSTPIVELANGLPNQSERTRVLLKTVLAFAGGVPVLLVGFWLGSLF</sequence>
<evidence type="ECO:0000313" key="11">
    <source>
        <dbReference type="EMBL" id="MBJ7631526.1"/>
    </source>
</evidence>
<evidence type="ECO:0000313" key="13">
    <source>
        <dbReference type="Proteomes" id="UP000728106"/>
    </source>
</evidence>
<reference evidence="12 13" key="2">
    <citation type="journal article" date="2021" name="Int. J. Food Microbiol.">
        <title>Safety demonstration of a microbial species for use in the food chain: Weissella confusa.</title>
        <authorList>
            <person name="Bourdichon F."/>
            <person name="Patrone V."/>
            <person name="Fontana A."/>
            <person name="Milani G."/>
            <person name="Morelli L."/>
        </authorList>
    </citation>
    <scope>NUCLEOTIDE SEQUENCE [LARGE SCALE GENOMIC DNA]</scope>
    <source>
        <strain evidence="11">CCUG 30943</strain>
        <strain evidence="12 13">CCUG 43002</strain>
    </source>
</reference>
<accession>A0A0R2F6K7</accession>
<feature type="transmembrane region" description="Helical" evidence="10">
    <location>
        <begin position="6"/>
        <end position="23"/>
    </location>
</feature>
<name>A0A0R2F6K7_WEICO</name>
<evidence type="ECO:0000256" key="8">
    <source>
        <dbReference type="ARBA" id="ARBA00035585"/>
    </source>
</evidence>
<keyword evidence="6" id="KW-0813">Transport</keyword>
<comment type="subcellular location">
    <subcellularLocation>
        <location evidence="1">Cell membrane</location>
        <topology evidence="1">Multi-pass membrane protein</topology>
    </subcellularLocation>
</comment>
<evidence type="ECO:0000256" key="3">
    <source>
        <dbReference type="ARBA" id="ARBA00022692"/>
    </source>
</evidence>
<feature type="transmembrane region" description="Helical" evidence="10">
    <location>
        <begin position="35"/>
        <end position="57"/>
    </location>
</feature>
<evidence type="ECO:0000256" key="1">
    <source>
        <dbReference type="ARBA" id="ARBA00004651"/>
    </source>
</evidence>
<evidence type="ECO:0000256" key="9">
    <source>
        <dbReference type="ARBA" id="ARBA00049940"/>
    </source>
</evidence>
<evidence type="ECO:0000256" key="6">
    <source>
        <dbReference type="ARBA" id="ARBA00023303"/>
    </source>
</evidence>
<organism evidence="12 13">
    <name type="scientific">Weissella confusa</name>
    <name type="common">Lactobacillus confusus</name>
    <dbReference type="NCBI Taxonomy" id="1583"/>
    <lineage>
        <taxon>Bacteria</taxon>
        <taxon>Bacillati</taxon>
        <taxon>Bacillota</taxon>
        <taxon>Bacilli</taxon>
        <taxon>Lactobacillales</taxon>
        <taxon>Lactobacillaceae</taxon>
        <taxon>Weissella</taxon>
    </lineage>
</organism>
<keyword evidence="6" id="KW-0406">Ion transport</keyword>
<proteinExistence type="inferred from homology"/>
<dbReference type="RefSeq" id="WP_003608173.1">
    <property type="nucleotide sequence ID" value="NZ_ALXH01000132.1"/>
</dbReference>
<evidence type="ECO:0000256" key="10">
    <source>
        <dbReference type="RuleBase" id="RU004340"/>
    </source>
</evidence>
<keyword evidence="5 10" id="KW-0472">Membrane</keyword>
<comment type="similarity">
    <text evidence="7 10">Belongs to the fluoride channel Fluc/FEX (TC 1.A.43) family.</text>
</comment>
<keyword evidence="2 10" id="KW-1003">Cell membrane</keyword>
<evidence type="ECO:0000256" key="5">
    <source>
        <dbReference type="ARBA" id="ARBA00023136"/>
    </source>
</evidence>
<evidence type="ECO:0000256" key="2">
    <source>
        <dbReference type="ARBA" id="ARBA00022475"/>
    </source>
</evidence>
<dbReference type="GO" id="GO:0034220">
    <property type="term" value="P:monoatomic ion transmembrane transport"/>
    <property type="evidence" value="ECO:0007669"/>
    <property type="project" value="UniProtKB-KW"/>
</dbReference>
<dbReference type="OrthoDB" id="9815830at2"/>
<evidence type="ECO:0000256" key="7">
    <source>
        <dbReference type="ARBA" id="ARBA00035120"/>
    </source>
</evidence>
<keyword evidence="4 10" id="KW-1133">Transmembrane helix</keyword>
<evidence type="ECO:0000256" key="4">
    <source>
        <dbReference type="ARBA" id="ARBA00022989"/>
    </source>
</evidence>
<feature type="transmembrane region" description="Helical" evidence="10">
    <location>
        <begin position="96"/>
        <end position="117"/>
    </location>
</feature>
<reference evidence="12" key="1">
    <citation type="submission" date="2020-02" db="EMBL/GenBank/DDBJ databases">
        <authorList>
            <person name="Fontana A."/>
            <person name="Patrone V."/>
            <person name="Morelli L."/>
        </authorList>
    </citation>
    <scope>NUCLEOTIDE SEQUENCE</scope>
    <source>
        <strain evidence="11">CCUG 30943</strain>
        <strain evidence="12">CCUG 43002</strain>
    </source>
</reference>
<dbReference type="GO" id="GO:0005886">
    <property type="term" value="C:plasma membrane"/>
    <property type="evidence" value="ECO:0007669"/>
    <property type="project" value="UniProtKB-SubCell"/>
</dbReference>
<keyword evidence="13" id="KW-1185">Reference proteome</keyword>
<dbReference type="GeneID" id="57978449"/>
<protein>
    <recommendedName>
        <fullName evidence="10">Fluoride-specific ion channel</fullName>
    </recommendedName>
</protein>
<comment type="caution">
    <text evidence="12">The sequence shown here is derived from an EMBL/GenBank/DDBJ whole genome shotgun (WGS) entry which is preliminary data.</text>
</comment>
<evidence type="ECO:0000313" key="12">
    <source>
        <dbReference type="EMBL" id="MBJ7638063.1"/>
    </source>
</evidence>
<gene>
    <name evidence="12" type="ORF">HAU20_01320</name>
    <name evidence="11" type="ORF">HAU43_00155</name>
</gene>
<dbReference type="Proteomes" id="UP000728106">
    <property type="component" value="Unassembled WGS sequence"/>
</dbReference>
<dbReference type="AlphaFoldDB" id="A0A0R2F6K7"/>
<comment type="function">
    <text evidence="9">Fluoride-specific ion channel. Important for reducing fluoride concentration in the cell, thus reducing its toxicity.</text>
</comment>
<keyword evidence="6" id="KW-0407">Ion channel</keyword>